<dbReference type="Gene3D" id="2.130.10.10">
    <property type="entry name" value="YVTN repeat-like/Quinoprotein amine dehydrogenase"/>
    <property type="match status" value="1"/>
</dbReference>
<comment type="caution">
    <text evidence="2">The sequence shown here is derived from an EMBL/GenBank/DDBJ whole genome shotgun (WGS) entry which is preliminary data.</text>
</comment>
<dbReference type="SMART" id="SM00320">
    <property type="entry name" value="WD40"/>
    <property type="match status" value="2"/>
</dbReference>
<dbReference type="PROSITE" id="PS50082">
    <property type="entry name" value="WD_REPEATS_2"/>
    <property type="match status" value="1"/>
</dbReference>
<dbReference type="PANTHER" id="PTHR46362:SF1">
    <property type="entry name" value="GEM-ASSOCIATED PROTEIN 5"/>
    <property type="match status" value="1"/>
</dbReference>
<sequence>MRSNKSHFDMTGYQRRNQNDTLSLFRMFSSAPNWYLPRIADCSSDGVLAFGSSRWIVLLHTNPPCNTQSGIKNDHLFLGELHGHEERITSVQYIKHETEGEYLITVSVDNCIKIWESNNCMLSLYASAHSLSDVNKSKPLLSKKNWKETQDNVQQSGHLFAINALCVVGIDDVSFTLATGDVKGYILLWRIEWALLSSKQENVQGQNMEGEEKTQSPKKEALQKPLSEAILCWSRPTDVMITVMCPIK</sequence>
<keyword evidence="1" id="KW-0853">WD repeat</keyword>
<dbReference type="GO" id="GO:0003730">
    <property type="term" value="F:mRNA 3'-UTR binding"/>
    <property type="evidence" value="ECO:0007669"/>
    <property type="project" value="TreeGrafter"/>
</dbReference>
<accession>X6N1B2</accession>
<evidence type="ECO:0000256" key="1">
    <source>
        <dbReference type="PROSITE-ProRule" id="PRU00221"/>
    </source>
</evidence>
<dbReference type="InterPro" id="IPR015943">
    <property type="entry name" value="WD40/YVTN_repeat-like_dom_sf"/>
</dbReference>
<feature type="non-terminal residue" evidence="2">
    <location>
        <position position="248"/>
    </location>
</feature>
<dbReference type="Pfam" id="PF00400">
    <property type="entry name" value="WD40"/>
    <property type="match status" value="1"/>
</dbReference>
<dbReference type="GO" id="GO:0005634">
    <property type="term" value="C:nucleus"/>
    <property type="evidence" value="ECO:0007669"/>
    <property type="project" value="TreeGrafter"/>
</dbReference>
<proteinExistence type="predicted"/>
<evidence type="ECO:0000313" key="3">
    <source>
        <dbReference type="Proteomes" id="UP000023152"/>
    </source>
</evidence>
<name>X6N1B2_RETFI</name>
<reference evidence="2 3" key="1">
    <citation type="journal article" date="2013" name="Curr. Biol.">
        <title>The Genome of the Foraminiferan Reticulomyxa filosa.</title>
        <authorList>
            <person name="Glockner G."/>
            <person name="Hulsmann N."/>
            <person name="Schleicher M."/>
            <person name="Noegel A.A."/>
            <person name="Eichinger L."/>
            <person name="Gallinger C."/>
            <person name="Pawlowski J."/>
            <person name="Sierra R."/>
            <person name="Euteneuer U."/>
            <person name="Pillet L."/>
            <person name="Moustafa A."/>
            <person name="Platzer M."/>
            <person name="Groth M."/>
            <person name="Szafranski K."/>
            <person name="Schliwa M."/>
        </authorList>
    </citation>
    <scope>NUCLEOTIDE SEQUENCE [LARGE SCALE GENOMIC DNA]</scope>
</reference>
<dbReference type="Proteomes" id="UP000023152">
    <property type="component" value="Unassembled WGS sequence"/>
</dbReference>
<evidence type="ECO:0000313" key="2">
    <source>
        <dbReference type="EMBL" id="ETO19122.1"/>
    </source>
</evidence>
<feature type="repeat" description="WD" evidence="1">
    <location>
        <begin position="81"/>
        <end position="116"/>
    </location>
</feature>
<dbReference type="InterPro" id="IPR001680">
    <property type="entry name" value="WD40_rpt"/>
</dbReference>
<dbReference type="PANTHER" id="PTHR46362">
    <property type="entry name" value="GEM-ASSOCIATED PROTEIN 5"/>
    <property type="match status" value="1"/>
</dbReference>
<dbReference type="GO" id="GO:0000387">
    <property type="term" value="P:spliceosomal snRNP assembly"/>
    <property type="evidence" value="ECO:0007669"/>
    <property type="project" value="TreeGrafter"/>
</dbReference>
<organism evidence="2 3">
    <name type="scientific">Reticulomyxa filosa</name>
    <dbReference type="NCBI Taxonomy" id="46433"/>
    <lineage>
        <taxon>Eukaryota</taxon>
        <taxon>Sar</taxon>
        <taxon>Rhizaria</taxon>
        <taxon>Retaria</taxon>
        <taxon>Foraminifera</taxon>
        <taxon>Monothalamids</taxon>
        <taxon>Reticulomyxidae</taxon>
        <taxon>Reticulomyxa</taxon>
    </lineage>
</organism>
<dbReference type="AlphaFoldDB" id="X6N1B2"/>
<keyword evidence="3" id="KW-1185">Reference proteome</keyword>
<protein>
    <submittedName>
        <fullName evidence="2">Uncharacterized protein</fullName>
    </submittedName>
</protein>
<dbReference type="InterPro" id="IPR052640">
    <property type="entry name" value="Gemin-5"/>
</dbReference>
<dbReference type="PROSITE" id="PS50294">
    <property type="entry name" value="WD_REPEATS_REGION"/>
    <property type="match status" value="1"/>
</dbReference>
<dbReference type="EMBL" id="ASPP01014005">
    <property type="protein sequence ID" value="ETO19122.1"/>
    <property type="molecule type" value="Genomic_DNA"/>
</dbReference>
<dbReference type="GO" id="GO:0032797">
    <property type="term" value="C:SMN complex"/>
    <property type="evidence" value="ECO:0007669"/>
    <property type="project" value="TreeGrafter"/>
</dbReference>
<dbReference type="InterPro" id="IPR036322">
    <property type="entry name" value="WD40_repeat_dom_sf"/>
</dbReference>
<dbReference type="SUPFAM" id="SSF50978">
    <property type="entry name" value="WD40 repeat-like"/>
    <property type="match status" value="1"/>
</dbReference>
<gene>
    <name evidence="2" type="ORF">RFI_18115</name>
</gene>